<feature type="transmembrane region" description="Helical" evidence="1">
    <location>
        <begin position="45"/>
        <end position="66"/>
    </location>
</feature>
<evidence type="ECO:0008006" key="4">
    <source>
        <dbReference type="Google" id="ProtNLM"/>
    </source>
</evidence>
<proteinExistence type="predicted"/>
<feature type="transmembrane region" description="Helical" evidence="1">
    <location>
        <begin position="6"/>
        <end position="33"/>
    </location>
</feature>
<dbReference type="EMBL" id="JBHSYQ010000008">
    <property type="protein sequence ID" value="MFC6998812.1"/>
    <property type="molecule type" value="Genomic_DNA"/>
</dbReference>
<reference evidence="3" key="1">
    <citation type="journal article" date="2019" name="Int. J. Syst. Evol. Microbiol.">
        <title>The Global Catalogue of Microorganisms (GCM) 10K type strain sequencing project: providing services to taxonomists for standard genome sequencing and annotation.</title>
        <authorList>
            <consortium name="The Broad Institute Genomics Platform"/>
            <consortium name="The Broad Institute Genome Sequencing Center for Infectious Disease"/>
            <person name="Wu L."/>
            <person name="Ma J."/>
        </authorList>
    </citation>
    <scope>NUCLEOTIDE SEQUENCE [LARGE SCALE GENOMIC DNA]</scope>
    <source>
        <strain evidence="3">CGMCC 4.7393</strain>
    </source>
</reference>
<keyword evidence="1" id="KW-0472">Membrane</keyword>
<comment type="caution">
    <text evidence="2">The sequence shown here is derived from an EMBL/GenBank/DDBJ whole genome shotgun (WGS) entry which is preliminary data.</text>
</comment>
<keyword evidence="3" id="KW-1185">Reference proteome</keyword>
<accession>A0ABW2DLV2</accession>
<organism evidence="2 3">
    <name type="scientific">Rufibacter roseus</name>
    <dbReference type="NCBI Taxonomy" id="1567108"/>
    <lineage>
        <taxon>Bacteria</taxon>
        <taxon>Pseudomonadati</taxon>
        <taxon>Bacteroidota</taxon>
        <taxon>Cytophagia</taxon>
        <taxon>Cytophagales</taxon>
        <taxon>Hymenobacteraceae</taxon>
        <taxon>Rufibacter</taxon>
    </lineage>
</organism>
<gene>
    <name evidence="2" type="ORF">ACFQHR_14340</name>
</gene>
<evidence type="ECO:0000313" key="3">
    <source>
        <dbReference type="Proteomes" id="UP001596405"/>
    </source>
</evidence>
<name>A0ABW2DLV2_9BACT</name>
<protein>
    <recommendedName>
        <fullName evidence="4">Cardiolipin synthase N-terminal domain-containing protein</fullName>
    </recommendedName>
</protein>
<evidence type="ECO:0000313" key="2">
    <source>
        <dbReference type="EMBL" id="MFC6998812.1"/>
    </source>
</evidence>
<keyword evidence="1" id="KW-1133">Transmembrane helix</keyword>
<keyword evidence="1" id="KW-0812">Transmembrane</keyword>
<evidence type="ECO:0000256" key="1">
    <source>
        <dbReference type="SAM" id="Phobius"/>
    </source>
</evidence>
<dbReference type="RefSeq" id="WP_066625640.1">
    <property type="nucleotide sequence ID" value="NZ_JBHSYQ010000008.1"/>
</dbReference>
<dbReference type="Proteomes" id="UP001596405">
    <property type="component" value="Unassembled WGS sequence"/>
</dbReference>
<sequence length="75" mass="8460">MEDGTGFFLGFGIVALVLALVGLVLYIWSIVWVYNDANRRGKPGLIIAILVALFAWPFGLILWMLVRPNHPNRTY</sequence>